<protein>
    <submittedName>
        <fullName evidence="2">ISL3 family transposase</fullName>
    </submittedName>
</protein>
<comment type="caution">
    <text evidence="2">The sequence shown here is derived from an EMBL/GenBank/DDBJ whole genome shotgun (WGS) entry which is preliminary data.</text>
</comment>
<dbReference type="EMBL" id="WEZQ01000030">
    <property type="protein sequence ID" value="MYV18386.1"/>
    <property type="molecule type" value="Genomic_DNA"/>
</dbReference>
<evidence type="ECO:0000259" key="1">
    <source>
        <dbReference type="Pfam" id="PF01610"/>
    </source>
</evidence>
<reference evidence="2 3" key="1">
    <citation type="journal article" date="2019" name="Appl. Environ. Microbiol.">
        <title>Genetic determinants of hydroxycinnamic acid metabolism in heterofermentative lactobacilli.</title>
        <authorList>
            <person name="Gaur G."/>
            <person name="Oh J.H."/>
            <person name="Filannino P."/>
            <person name="Gobbetti M."/>
            <person name="van Pijkeren J.P."/>
            <person name="Ganzle M.G."/>
        </authorList>
    </citation>
    <scope>NUCLEOTIDE SEQUENCE [LARGE SCALE GENOMIC DNA]</scope>
    <source>
        <strain evidence="2 3">C5</strain>
    </source>
</reference>
<evidence type="ECO:0000313" key="3">
    <source>
        <dbReference type="Proteomes" id="UP000449209"/>
    </source>
</evidence>
<proteinExistence type="predicted"/>
<dbReference type="Pfam" id="PF01610">
    <property type="entry name" value="DDE_Tnp_ISL3"/>
    <property type="match status" value="1"/>
</dbReference>
<dbReference type="PANTHER" id="PTHR33498">
    <property type="entry name" value="TRANSPOSASE FOR INSERTION SEQUENCE ELEMENT IS1557"/>
    <property type="match status" value="1"/>
</dbReference>
<dbReference type="NCBIfam" id="NF033550">
    <property type="entry name" value="transpos_ISL3"/>
    <property type="match status" value="1"/>
</dbReference>
<feature type="domain" description="Transposase IS204/IS1001/IS1096/IS1165 DDE" evidence="1">
    <location>
        <begin position="188"/>
        <end position="437"/>
    </location>
</feature>
<organism evidence="2 3">
    <name type="scientific">Furfurilactobacillus milii</name>
    <dbReference type="NCBI Taxonomy" id="2888272"/>
    <lineage>
        <taxon>Bacteria</taxon>
        <taxon>Bacillati</taxon>
        <taxon>Bacillota</taxon>
        <taxon>Bacilli</taxon>
        <taxon>Lactobacillales</taxon>
        <taxon>Lactobacillaceae</taxon>
        <taxon>Furfurilactobacillus</taxon>
    </lineage>
</organism>
<gene>
    <name evidence="2" type="ORF">GB993_12950</name>
</gene>
<dbReference type="Proteomes" id="UP000449209">
    <property type="component" value="Unassembled WGS sequence"/>
</dbReference>
<dbReference type="InterPro" id="IPR047951">
    <property type="entry name" value="Transpos_ISL3"/>
</dbReference>
<evidence type="ECO:0000313" key="2">
    <source>
        <dbReference type="EMBL" id="MYV18386.1"/>
    </source>
</evidence>
<dbReference type="AlphaFoldDB" id="A0A6N9I7D4"/>
<sequence>MYVDTKKRISPLLYPSTTKFQDNIRKRRYPMSDSTKVLLNIEDKNVFIDEVVRDDQAMQVKAHLTYVPKACSECGVLNQHSIIKYGWRTVHVRLPKTGEWAVVMHLRKQYYECHACRGHFLAHTSIVKRNCSISYNTHQACLSKLNESVSMKHIAQELNTSPNFVSRVLNRFSSDFKTDYHHLPAALHIDEIKSTKDAQGSMSCVLMDGDHQLLRDILDVRTLPALTRYFKRYDLEVRNQVRFLVTDMNYTYPQLTEEIFPNAIVIIDRFHIINAIQRGLNKTRIEVMKQFATSSREYKALKKYWKLLLKPAAKLDYKNFHRFSQFKYFTTEVDVIDNLLSLSPELTQVYAYAQRLCGAVRTHDVEELRNALADSVGAPETFETCLTYIREHPDYIENTLRHKDYSNGPLEGTNNRIKVLKRSGYGYTRFKNFRLRVLVMLRTKTKHPIIK</sequence>
<dbReference type="InterPro" id="IPR002560">
    <property type="entry name" value="Transposase_DDE"/>
</dbReference>
<name>A0A6N9I7D4_9LACO</name>
<accession>A0A6N9I7D4</accession>
<dbReference type="PANTHER" id="PTHR33498:SF1">
    <property type="entry name" value="TRANSPOSASE FOR INSERTION SEQUENCE ELEMENT IS1557"/>
    <property type="match status" value="1"/>
</dbReference>